<dbReference type="EMBL" id="KN833004">
    <property type="protein sequence ID" value="KIM80334.1"/>
    <property type="molecule type" value="Genomic_DNA"/>
</dbReference>
<dbReference type="HOGENOM" id="CLU_2513447_0_0_1"/>
<reference evidence="2" key="2">
    <citation type="submission" date="2015-01" db="EMBL/GenBank/DDBJ databases">
        <title>Evolutionary Origins and Diversification of the Mycorrhizal Mutualists.</title>
        <authorList>
            <consortium name="DOE Joint Genome Institute"/>
            <consortium name="Mycorrhizal Genomics Consortium"/>
            <person name="Kohler A."/>
            <person name="Kuo A."/>
            <person name="Nagy L.G."/>
            <person name="Floudas D."/>
            <person name="Copeland A."/>
            <person name="Barry K.W."/>
            <person name="Cichocki N."/>
            <person name="Veneault-Fourrey C."/>
            <person name="LaButti K."/>
            <person name="Lindquist E.A."/>
            <person name="Lipzen A."/>
            <person name="Lundell T."/>
            <person name="Morin E."/>
            <person name="Murat C."/>
            <person name="Riley R."/>
            <person name="Ohm R."/>
            <person name="Sun H."/>
            <person name="Tunlid A."/>
            <person name="Henrissat B."/>
            <person name="Grigoriev I.V."/>
            <person name="Hibbett D.S."/>
            <person name="Martin F."/>
        </authorList>
    </citation>
    <scope>NUCLEOTIDE SEQUENCE [LARGE SCALE GENOMIC DNA]</scope>
    <source>
        <strain evidence="2">F 1598</strain>
    </source>
</reference>
<gene>
    <name evidence="1" type="ORF">PILCRDRAFT_530421</name>
</gene>
<dbReference type="AlphaFoldDB" id="A0A0C3FK85"/>
<keyword evidence="2" id="KW-1185">Reference proteome</keyword>
<dbReference type="Proteomes" id="UP000054166">
    <property type="component" value="Unassembled WGS sequence"/>
</dbReference>
<dbReference type="InParanoid" id="A0A0C3FK85"/>
<reference evidence="1 2" key="1">
    <citation type="submission" date="2014-04" db="EMBL/GenBank/DDBJ databases">
        <authorList>
            <consortium name="DOE Joint Genome Institute"/>
            <person name="Kuo A."/>
            <person name="Tarkka M."/>
            <person name="Buscot F."/>
            <person name="Kohler A."/>
            <person name="Nagy L.G."/>
            <person name="Floudas D."/>
            <person name="Copeland A."/>
            <person name="Barry K.W."/>
            <person name="Cichocki N."/>
            <person name="Veneault-Fourrey C."/>
            <person name="LaButti K."/>
            <person name="Lindquist E.A."/>
            <person name="Lipzen A."/>
            <person name="Lundell T."/>
            <person name="Morin E."/>
            <person name="Murat C."/>
            <person name="Sun H."/>
            <person name="Tunlid A."/>
            <person name="Henrissat B."/>
            <person name="Grigoriev I.V."/>
            <person name="Hibbett D.S."/>
            <person name="Martin F."/>
            <person name="Nordberg H.P."/>
            <person name="Cantor M.N."/>
            <person name="Hua S.X."/>
        </authorList>
    </citation>
    <scope>NUCLEOTIDE SEQUENCE [LARGE SCALE GENOMIC DNA]</scope>
    <source>
        <strain evidence="1 2">F 1598</strain>
    </source>
</reference>
<evidence type="ECO:0000313" key="1">
    <source>
        <dbReference type="EMBL" id="KIM80334.1"/>
    </source>
</evidence>
<organism evidence="1 2">
    <name type="scientific">Piloderma croceum (strain F 1598)</name>
    <dbReference type="NCBI Taxonomy" id="765440"/>
    <lineage>
        <taxon>Eukaryota</taxon>
        <taxon>Fungi</taxon>
        <taxon>Dikarya</taxon>
        <taxon>Basidiomycota</taxon>
        <taxon>Agaricomycotina</taxon>
        <taxon>Agaricomycetes</taxon>
        <taxon>Agaricomycetidae</taxon>
        <taxon>Atheliales</taxon>
        <taxon>Atheliaceae</taxon>
        <taxon>Piloderma</taxon>
    </lineage>
</organism>
<proteinExistence type="predicted"/>
<sequence>MYFTIFLDTPQLLLYPSIWLFRPRVDSHWGSIPIMLGTELPCWASLPKAEYTTVEPPWPPDSVCWAGLRAILPAIMIERIRVPPL</sequence>
<evidence type="ECO:0000313" key="2">
    <source>
        <dbReference type="Proteomes" id="UP000054166"/>
    </source>
</evidence>
<protein>
    <submittedName>
        <fullName evidence="1">Uncharacterized protein</fullName>
    </submittedName>
</protein>
<accession>A0A0C3FK85</accession>
<name>A0A0C3FK85_PILCF</name>